<gene>
    <name evidence="2" type="ORF">SASPL_146228</name>
</gene>
<sequence length="85" mass="9455">MGFQKGALTACCPKCGPYKLDNKETKTCDVPAQYVSWDGLHLTEAAYSIIAKGLIKESYTIPQIEQICSNHMFNRSYSVPPRIAL</sequence>
<evidence type="ECO:0008006" key="4">
    <source>
        <dbReference type="Google" id="ProtNLM"/>
    </source>
</evidence>
<keyword evidence="3" id="KW-1185">Reference proteome</keyword>
<protein>
    <recommendedName>
        <fullName evidence="4">Alpha-L-fucosidase</fullName>
    </recommendedName>
</protein>
<comment type="similarity">
    <text evidence="1">Belongs to the 'GDSL' lipolytic enzyme family.</text>
</comment>
<reference evidence="2" key="2">
    <citation type="submission" date="2020-08" db="EMBL/GenBank/DDBJ databases">
        <title>Plant Genome Project.</title>
        <authorList>
            <person name="Zhang R.-G."/>
        </authorList>
    </citation>
    <scope>NUCLEOTIDE SEQUENCE</scope>
    <source>
        <strain evidence="2">Huo1</strain>
        <tissue evidence="2">Leaf</tissue>
    </source>
</reference>
<dbReference type="EMBL" id="PNBA02000018">
    <property type="protein sequence ID" value="KAG6392025.1"/>
    <property type="molecule type" value="Genomic_DNA"/>
</dbReference>
<organism evidence="2">
    <name type="scientific">Salvia splendens</name>
    <name type="common">Scarlet sage</name>
    <dbReference type="NCBI Taxonomy" id="180675"/>
    <lineage>
        <taxon>Eukaryota</taxon>
        <taxon>Viridiplantae</taxon>
        <taxon>Streptophyta</taxon>
        <taxon>Embryophyta</taxon>
        <taxon>Tracheophyta</taxon>
        <taxon>Spermatophyta</taxon>
        <taxon>Magnoliopsida</taxon>
        <taxon>eudicotyledons</taxon>
        <taxon>Gunneridae</taxon>
        <taxon>Pentapetalae</taxon>
        <taxon>asterids</taxon>
        <taxon>lamiids</taxon>
        <taxon>Lamiales</taxon>
        <taxon>Lamiaceae</taxon>
        <taxon>Nepetoideae</taxon>
        <taxon>Mentheae</taxon>
        <taxon>Salviinae</taxon>
        <taxon>Salvia</taxon>
        <taxon>Salvia subgen. Calosphace</taxon>
        <taxon>core Calosphace</taxon>
    </lineage>
</organism>
<dbReference type="AlphaFoldDB" id="A0A8X8WBF7"/>
<dbReference type="PANTHER" id="PTHR22835:SF683">
    <property type="entry name" value="OS05G0506800 PROTEIN"/>
    <property type="match status" value="1"/>
</dbReference>
<comment type="caution">
    <text evidence="2">The sequence shown here is derived from an EMBL/GenBank/DDBJ whole genome shotgun (WGS) entry which is preliminary data.</text>
</comment>
<evidence type="ECO:0000313" key="3">
    <source>
        <dbReference type="Proteomes" id="UP000298416"/>
    </source>
</evidence>
<evidence type="ECO:0000313" key="2">
    <source>
        <dbReference type="EMBL" id="KAG6392025.1"/>
    </source>
</evidence>
<proteinExistence type="inferred from homology"/>
<name>A0A8X8WBF7_SALSN</name>
<accession>A0A8X8WBF7</accession>
<dbReference type="InterPro" id="IPR036514">
    <property type="entry name" value="SGNH_hydro_sf"/>
</dbReference>
<dbReference type="Proteomes" id="UP000298416">
    <property type="component" value="Unassembled WGS sequence"/>
</dbReference>
<dbReference type="PANTHER" id="PTHR22835">
    <property type="entry name" value="ZINC FINGER FYVE DOMAIN CONTAINING PROTEIN"/>
    <property type="match status" value="1"/>
</dbReference>
<evidence type="ECO:0000256" key="1">
    <source>
        <dbReference type="ARBA" id="ARBA00008668"/>
    </source>
</evidence>
<dbReference type="Gene3D" id="3.40.50.1110">
    <property type="entry name" value="SGNH hydrolase"/>
    <property type="match status" value="1"/>
</dbReference>
<reference evidence="2" key="1">
    <citation type="submission" date="2018-01" db="EMBL/GenBank/DDBJ databases">
        <authorList>
            <person name="Mao J.F."/>
        </authorList>
    </citation>
    <scope>NUCLEOTIDE SEQUENCE</scope>
    <source>
        <strain evidence="2">Huo1</strain>
        <tissue evidence="2">Leaf</tissue>
    </source>
</reference>